<feature type="domain" description="SOCS box" evidence="4">
    <location>
        <begin position="1190"/>
        <end position="1230"/>
    </location>
</feature>
<feature type="repeat" description="ANK" evidence="3">
    <location>
        <begin position="391"/>
        <end position="423"/>
    </location>
</feature>
<protein>
    <submittedName>
        <fullName evidence="5">ANK</fullName>
    </submittedName>
</protein>
<feature type="repeat" description="ANK" evidence="3">
    <location>
        <begin position="477"/>
        <end position="509"/>
    </location>
</feature>
<reference evidence="5" key="1">
    <citation type="submission" date="2021-03" db="EMBL/GenBank/DDBJ databases">
        <authorList>
            <person name="Bekaert M."/>
        </authorList>
    </citation>
    <scope>NUCLEOTIDE SEQUENCE</scope>
</reference>
<evidence type="ECO:0000259" key="4">
    <source>
        <dbReference type="PROSITE" id="PS50225"/>
    </source>
</evidence>
<keyword evidence="1" id="KW-0677">Repeat</keyword>
<feature type="repeat" description="ANK" evidence="3">
    <location>
        <begin position="726"/>
        <end position="758"/>
    </location>
</feature>
<dbReference type="PRINTS" id="PR01415">
    <property type="entry name" value="ANKYRIN"/>
</dbReference>
<dbReference type="CDD" id="cd03587">
    <property type="entry name" value="SOCS"/>
    <property type="match status" value="1"/>
</dbReference>
<dbReference type="AlphaFoldDB" id="A0A8S3SBT6"/>
<feature type="repeat" description="ANK" evidence="3">
    <location>
        <begin position="104"/>
        <end position="138"/>
    </location>
</feature>
<name>A0A8S3SBT6_MYTED</name>
<evidence type="ECO:0000256" key="1">
    <source>
        <dbReference type="ARBA" id="ARBA00022737"/>
    </source>
</evidence>
<evidence type="ECO:0000313" key="6">
    <source>
        <dbReference type="Proteomes" id="UP000683360"/>
    </source>
</evidence>
<dbReference type="Pfam" id="PF00023">
    <property type="entry name" value="Ank"/>
    <property type="match status" value="2"/>
</dbReference>
<dbReference type="Pfam" id="PF07525">
    <property type="entry name" value="SOCS_box"/>
    <property type="match status" value="1"/>
</dbReference>
<dbReference type="PROSITE" id="PS50225">
    <property type="entry name" value="SOCS"/>
    <property type="match status" value="1"/>
</dbReference>
<organism evidence="5 6">
    <name type="scientific">Mytilus edulis</name>
    <name type="common">Blue mussel</name>
    <dbReference type="NCBI Taxonomy" id="6550"/>
    <lineage>
        <taxon>Eukaryota</taxon>
        <taxon>Metazoa</taxon>
        <taxon>Spiralia</taxon>
        <taxon>Lophotrochozoa</taxon>
        <taxon>Mollusca</taxon>
        <taxon>Bivalvia</taxon>
        <taxon>Autobranchia</taxon>
        <taxon>Pteriomorphia</taxon>
        <taxon>Mytilida</taxon>
        <taxon>Mytiloidea</taxon>
        <taxon>Mytilidae</taxon>
        <taxon>Mytilinae</taxon>
        <taxon>Mytilus</taxon>
    </lineage>
</organism>
<dbReference type="PROSITE" id="PS50088">
    <property type="entry name" value="ANK_REPEAT"/>
    <property type="match status" value="5"/>
</dbReference>
<evidence type="ECO:0000313" key="5">
    <source>
        <dbReference type="EMBL" id="CAG2218438.1"/>
    </source>
</evidence>
<keyword evidence="2 3" id="KW-0040">ANK repeat</keyword>
<gene>
    <name evidence="5" type="ORF">MEDL_32107</name>
</gene>
<sequence>MEGRIKENTGPSQILQLLLRAEAPLNSVSDSNELPIHFAMHLLSRIMDEEIEEDICLMLDYFKDVNIPDKNGNSVLIIACARCSFDIIYKIILLGADVCYRGKDGLTALQAHMDGSTFNKKVVSLLVKHGADINMINDLGETALIRYIKRGRQKVSLENVLFLLEIGADPNVTREGYNSALIEALSLNLFSLLPCLLQAKSKVNHVGKKEQQLFKLYLEKTSIYLQFNDSILRFSNFAKNYKPIFMTQMAFHQTEGTHFRFGTVTDNRLQDEDFSDEEYDFPIRKIARNRITDLYSFEDEDNSDNWYDSSAKINVKHRKTGEKGNIMCIKIVPLMLLLYCGYSTFECGADVNFVSNDGESPVYVLLKIHDTTLVDAVLRLFIKNGADPNKGKEVPLVLAAQQKRQKSLKMLLEAGADVDKSNLNGDTALIASLRAFSKCTDDKAKATVEILLESGASKEDDINITRKGACPNSQLEGEDSPLMVAVENSLTECVEQLLESGANPNHVGKDGNTALHKYFSATDQTLRSQLTRRPGDKKLLEKQRLKIIYLLLSKGARVNMDEDGHDSPLLLSIQYEDIDAITALLTHVTAKPDIYHKGRDNLNAFEKSLRSDSYNGLKVFGILLQHEIPIKDNIAKLFNLLWEYCKAHEGLDTTLLENVCMGLLSTDTDVDVNLTKNNEDSPLIYFCRMQCNESVKLLLARKADVNHIGTRGKTALYTLIDMSASDGNSPLHFAAESGLIKTIDVLLSSGADASRQNKQGHTALHSCLENPRSNIVEVVSKLVESGKSSDQLEISSKTPLYLATSLCKPYYSLDKDMLKLQPRVVEVLLQNGADPNSHNRCYIPLHSAVTVGDVDTVSLLLEKGALANATNAKGQSAIHVLFSEPIDRIKDCEMALLQLLLGKGTDVNATDEEGKSALIVAVKHYASREHRIRSIPCRSYDPSTYNAIAELICHGANVNLEDKNGDTALTMFCKNGSSIGIGMTLLKAGADPSVEIVYSQSKPKIRNVIIPLLIKYGANLNSMSQDSMRPLDVLVNRMIRYISELQIINDGMYSHPYLKMDLSSFNQLIRSGSDLAPTVDKRKGYSGDFLVRMHPLSRQEVETGIRQIPGSAKPSLFLSLIQNGLFTAAYYLLQCGWEIEKDKCFDNFDITKLDLSTIKVKYEIYNRLDIKEAKTEFWNIFENSRKVTKPLSTLCRKSIRKQLVFLSCGSDITSKISKLPVPLKIQRFLDLTECVLDDEIILLEEKTR</sequence>
<dbReference type="SMART" id="SM00969">
    <property type="entry name" value="SOCS_box"/>
    <property type="match status" value="1"/>
</dbReference>
<dbReference type="Gene3D" id="1.25.40.20">
    <property type="entry name" value="Ankyrin repeat-containing domain"/>
    <property type="match status" value="5"/>
</dbReference>
<dbReference type="PANTHER" id="PTHR24198:SF165">
    <property type="entry name" value="ANKYRIN REPEAT-CONTAINING PROTEIN-RELATED"/>
    <property type="match status" value="1"/>
</dbReference>
<dbReference type="Proteomes" id="UP000683360">
    <property type="component" value="Unassembled WGS sequence"/>
</dbReference>
<dbReference type="PROSITE" id="PS50297">
    <property type="entry name" value="ANK_REP_REGION"/>
    <property type="match status" value="4"/>
</dbReference>
<dbReference type="SMART" id="SM00248">
    <property type="entry name" value="ANK"/>
    <property type="match status" value="18"/>
</dbReference>
<dbReference type="InterPro" id="IPR036770">
    <property type="entry name" value="Ankyrin_rpt-contain_sf"/>
</dbReference>
<dbReference type="SUPFAM" id="SSF48403">
    <property type="entry name" value="Ankyrin repeat"/>
    <property type="match status" value="4"/>
</dbReference>
<evidence type="ECO:0000256" key="2">
    <source>
        <dbReference type="ARBA" id="ARBA00023043"/>
    </source>
</evidence>
<dbReference type="OrthoDB" id="6144034at2759"/>
<proteinExistence type="predicted"/>
<comment type="caution">
    <text evidence="5">The sequence shown here is derived from an EMBL/GenBank/DDBJ whole genome shotgun (WGS) entry which is preliminary data.</text>
</comment>
<keyword evidence="6" id="KW-1185">Reference proteome</keyword>
<dbReference type="InterPro" id="IPR002110">
    <property type="entry name" value="Ankyrin_rpt"/>
</dbReference>
<accession>A0A8S3SBT6</accession>
<evidence type="ECO:0000256" key="3">
    <source>
        <dbReference type="PROSITE-ProRule" id="PRU00023"/>
    </source>
</evidence>
<dbReference type="PANTHER" id="PTHR24198">
    <property type="entry name" value="ANKYRIN REPEAT AND PROTEIN KINASE DOMAIN-CONTAINING PROTEIN"/>
    <property type="match status" value="1"/>
</dbReference>
<dbReference type="InterPro" id="IPR001496">
    <property type="entry name" value="SOCS_box"/>
</dbReference>
<dbReference type="EMBL" id="CAJPWZ010001599">
    <property type="protein sequence ID" value="CAG2218438.1"/>
    <property type="molecule type" value="Genomic_DNA"/>
</dbReference>
<dbReference type="Pfam" id="PF12796">
    <property type="entry name" value="Ank_2"/>
    <property type="match status" value="2"/>
</dbReference>
<feature type="repeat" description="ANK" evidence="3">
    <location>
        <begin position="840"/>
        <end position="872"/>
    </location>
</feature>